<comment type="caution">
    <text evidence="1">The sequence shown here is derived from an EMBL/GenBank/DDBJ whole genome shotgun (WGS) entry which is preliminary data.</text>
</comment>
<dbReference type="AlphaFoldDB" id="A0A7D9IIK6"/>
<gene>
    <name evidence="1" type="ORF">PACLA_8A042234</name>
</gene>
<protein>
    <submittedName>
        <fullName evidence="1">Uncharacterized protein</fullName>
    </submittedName>
</protein>
<dbReference type="Proteomes" id="UP001152795">
    <property type="component" value="Unassembled WGS sequence"/>
</dbReference>
<reference evidence="1" key="1">
    <citation type="submission" date="2020-04" db="EMBL/GenBank/DDBJ databases">
        <authorList>
            <person name="Alioto T."/>
            <person name="Alioto T."/>
            <person name="Gomez Garrido J."/>
        </authorList>
    </citation>
    <scope>NUCLEOTIDE SEQUENCE</scope>
    <source>
        <strain evidence="1">A484AB</strain>
    </source>
</reference>
<feature type="non-terminal residue" evidence="1">
    <location>
        <position position="1"/>
    </location>
</feature>
<proteinExistence type="predicted"/>
<keyword evidence="2" id="KW-1185">Reference proteome</keyword>
<dbReference type="OrthoDB" id="5985151at2759"/>
<organism evidence="1 2">
    <name type="scientific">Paramuricea clavata</name>
    <name type="common">Red gorgonian</name>
    <name type="synonym">Violescent sea-whip</name>
    <dbReference type="NCBI Taxonomy" id="317549"/>
    <lineage>
        <taxon>Eukaryota</taxon>
        <taxon>Metazoa</taxon>
        <taxon>Cnidaria</taxon>
        <taxon>Anthozoa</taxon>
        <taxon>Octocorallia</taxon>
        <taxon>Malacalcyonacea</taxon>
        <taxon>Plexauridae</taxon>
        <taxon>Paramuricea</taxon>
    </lineage>
</organism>
<name>A0A7D9IIK6_PARCT</name>
<evidence type="ECO:0000313" key="2">
    <source>
        <dbReference type="Proteomes" id="UP001152795"/>
    </source>
</evidence>
<accession>A0A7D9IIK6</accession>
<sequence>MIWKKRKENMLSLNQRSWGTRETSTGFFQIRFFVLSGGYGQNAAAFHLATAFTVSRMIRNALNAKDVWKESSVGMIFSPPKCVGKSLSLYLLALGQGVPERVNLMFLRGGNQQLCGKS</sequence>
<dbReference type="EMBL" id="CACRXK020005442">
    <property type="protein sequence ID" value="CAB4006203.1"/>
    <property type="molecule type" value="Genomic_DNA"/>
</dbReference>
<evidence type="ECO:0000313" key="1">
    <source>
        <dbReference type="EMBL" id="CAB4006203.1"/>
    </source>
</evidence>